<sequence>MKATTIRPRIFNDFLKLVKSFLLIEIIPRTAVTIIIMIAPNTAIIPKTVKILINIDIGLLLYVQILFF</sequence>
<protein>
    <submittedName>
        <fullName evidence="2">Uncharacterized protein</fullName>
    </submittedName>
</protein>
<proteinExistence type="predicted"/>
<name>A0A1F5T012_9BACT</name>
<keyword evidence="1" id="KW-0812">Transmembrane</keyword>
<keyword evidence="1" id="KW-0472">Membrane</keyword>
<evidence type="ECO:0000313" key="3">
    <source>
        <dbReference type="Proteomes" id="UP000179001"/>
    </source>
</evidence>
<dbReference type="Proteomes" id="UP000179001">
    <property type="component" value="Unassembled WGS sequence"/>
</dbReference>
<dbReference type="STRING" id="1798002.A2478_02955"/>
<reference evidence="2 3" key="1">
    <citation type="journal article" date="2016" name="Nat. Commun.">
        <title>Thousands of microbial genomes shed light on interconnected biogeochemical processes in an aquifer system.</title>
        <authorList>
            <person name="Anantharaman K."/>
            <person name="Brown C.T."/>
            <person name="Hug L.A."/>
            <person name="Sharon I."/>
            <person name="Castelle C.J."/>
            <person name="Probst A.J."/>
            <person name="Thomas B.C."/>
            <person name="Singh A."/>
            <person name="Wilkins M.J."/>
            <person name="Karaoz U."/>
            <person name="Brodie E.L."/>
            <person name="Williams K.H."/>
            <person name="Hubbard S.S."/>
            <person name="Banfield J.F."/>
        </authorList>
    </citation>
    <scope>NUCLEOTIDE SEQUENCE [LARGE SCALE GENOMIC DNA]</scope>
</reference>
<evidence type="ECO:0000256" key="1">
    <source>
        <dbReference type="SAM" id="Phobius"/>
    </source>
</evidence>
<dbReference type="EMBL" id="MFGJ01000006">
    <property type="protein sequence ID" value="OGF32259.1"/>
    <property type="molecule type" value="Genomic_DNA"/>
</dbReference>
<organism evidence="2 3">
    <name type="scientific">Candidatus Falkowbacteria bacterium RIFOXYC2_FULL_36_12</name>
    <dbReference type="NCBI Taxonomy" id="1798002"/>
    <lineage>
        <taxon>Bacteria</taxon>
        <taxon>Candidatus Falkowiibacteriota</taxon>
    </lineage>
</organism>
<dbReference type="AlphaFoldDB" id="A0A1F5T012"/>
<feature type="transmembrane region" description="Helical" evidence="1">
    <location>
        <begin position="21"/>
        <end position="39"/>
    </location>
</feature>
<comment type="caution">
    <text evidence="2">The sequence shown here is derived from an EMBL/GenBank/DDBJ whole genome shotgun (WGS) entry which is preliminary data.</text>
</comment>
<accession>A0A1F5T012</accession>
<keyword evidence="1" id="KW-1133">Transmembrane helix</keyword>
<evidence type="ECO:0000313" key="2">
    <source>
        <dbReference type="EMBL" id="OGF32259.1"/>
    </source>
</evidence>
<gene>
    <name evidence="2" type="ORF">A2478_02955</name>
</gene>